<accession>A0A545UB37</accession>
<dbReference type="NCBIfam" id="TIGR01643">
    <property type="entry name" value="YD_repeat_2x"/>
    <property type="match status" value="1"/>
</dbReference>
<keyword evidence="3" id="KW-1185">Reference proteome</keyword>
<gene>
    <name evidence="2" type="ORF">FLL46_17485</name>
</gene>
<reference evidence="2 3" key="1">
    <citation type="submission" date="2019-07" db="EMBL/GenBank/DDBJ databases">
        <title>Draft genome for Aliikangiella sp. M105.</title>
        <authorList>
            <person name="Wang G."/>
        </authorList>
    </citation>
    <scope>NUCLEOTIDE SEQUENCE [LARGE SCALE GENOMIC DNA]</scope>
    <source>
        <strain evidence="2 3">M105</strain>
    </source>
</reference>
<organism evidence="2 3">
    <name type="scientific">Aliikangiella coralliicola</name>
    <dbReference type="NCBI Taxonomy" id="2592383"/>
    <lineage>
        <taxon>Bacteria</taxon>
        <taxon>Pseudomonadati</taxon>
        <taxon>Pseudomonadota</taxon>
        <taxon>Gammaproteobacteria</taxon>
        <taxon>Oceanospirillales</taxon>
        <taxon>Pleioneaceae</taxon>
        <taxon>Aliikangiella</taxon>
    </lineage>
</organism>
<feature type="signal peptide" evidence="1">
    <location>
        <begin position="1"/>
        <end position="20"/>
    </location>
</feature>
<sequence>MKRLFLILVFFISGIFSVYANSSALPSGGSVSGILLSNSQHVYSFSANNGDSVNLSANSLMQTHLTIYNPDGSVLGSGYNSYYRLGLPQSGNYQVKIKPRYSGQHGSYELHYVNASTANEHGSLTSGGVHLESFTPQDLDSYTFEAESGDAINLSVNSSKQTTMAVYYPDGSRVGYGYNSFYQLNLAQTGTYRVVISSRYAFNTDDYELHFVNSATANEHGVLTSGGVHLESFTPQDLDSYTFEADSGDAINLSVNSSKQTTMAVYYPDGSRVGYGYNSFYQLNLAQTGTYRVVISSRYAFNTDDYELHFVNSATANEHGVLTSGGVHLESFTPQDLDSYTFEADSGDAINLSVNSSKQTTMAVYYPDGSRVGYGYNSFYQLNLAQTGTYRVVISSRYAFNTDDYELHFVNSATANEHGVLTSGGVHLGSFTPQDLDSYTFEADSGDAINLSVNSSKQTTMAVYYPDGSRVGYGYNSFYQLNLAQTGTYRVVISSRYAFNTDDYELHFVNSATANEHGKLVSGETRSGSFTPQDLDSYTFDVISGANIQIATTSSNQTTMAVYYPDGSRVGYGYNSYYRANLPQTGTYRLVIGSRYAFNTDDYTIGLTVSYNNPSAGLSLSSTGLNAESDPVMEFCDAQETVEPFSSADNELEFSSEQTVFSETDYADGILKLSRIYRPANTGTEAGKIKDTLTLSNLKQSNQTRESMAKSRPINGFFGADWTSNYERTLTFLSPAQIQISSGREVIANFIKSGEGWAPETTSDFVLIEEIKNESSLAGYRVIRDDGTRENFDLSGKLLSIEYSAGELVKLSYDNSNRLISVIDDNNRALNFNYDASARVASVSTPDGLFLYAYDSNDNLISVSLPADESRIYHYENLGNPNLMTGITDEQGVYFVIKGKGSKDRVMSSGLMRAVDSCSAINFSN</sequence>
<dbReference type="Gene3D" id="2.60.120.380">
    <property type="match status" value="6"/>
</dbReference>
<dbReference type="EMBL" id="VIKS01000010">
    <property type="protein sequence ID" value="TQV86686.1"/>
    <property type="molecule type" value="Genomic_DNA"/>
</dbReference>
<dbReference type="RefSeq" id="WP_142932611.1">
    <property type="nucleotide sequence ID" value="NZ_ML660166.1"/>
</dbReference>
<evidence type="ECO:0000313" key="3">
    <source>
        <dbReference type="Proteomes" id="UP000315439"/>
    </source>
</evidence>
<protein>
    <submittedName>
        <fullName evidence="2">Uncharacterized protein</fullName>
    </submittedName>
</protein>
<dbReference type="Proteomes" id="UP000315439">
    <property type="component" value="Unassembled WGS sequence"/>
</dbReference>
<dbReference type="AlphaFoldDB" id="A0A545UB37"/>
<comment type="caution">
    <text evidence="2">The sequence shown here is derived from an EMBL/GenBank/DDBJ whole genome shotgun (WGS) entry which is preliminary data.</text>
</comment>
<proteinExistence type="predicted"/>
<keyword evidence="1" id="KW-0732">Signal</keyword>
<name>A0A545UB37_9GAMM</name>
<evidence type="ECO:0000256" key="1">
    <source>
        <dbReference type="SAM" id="SignalP"/>
    </source>
</evidence>
<dbReference type="InterPro" id="IPR006530">
    <property type="entry name" value="YD"/>
</dbReference>
<feature type="chain" id="PRO_5021715063" evidence="1">
    <location>
        <begin position="21"/>
        <end position="925"/>
    </location>
</feature>
<dbReference type="OrthoDB" id="6191870at2"/>
<evidence type="ECO:0000313" key="2">
    <source>
        <dbReference type="EMBL" id="TQV86686.1"/>
    </source>
</evidence>